<sequence>MLRMLNYSPASTCLGNKLPTYILYSHHKISFISNSRKPTSSISRASFCGNPAYGLLAAAFILTVGTRELPQDSETLSYIPQTISRECATVQDCKKGRIQHPKSRKAENCVGKCVTTCIQGGGYGSPRRRTPESGAQIIRVTV</sequence>
<keyword evidence="2" id="KW-1185">Reference proteome</keyword>
<comment type="caution">
    <text evidence="1">The sequence shown here is derived from an EMBL/GenBank/DDBJ whole genome shotgun (WGS) entry which is preliminary data.</text>
</comment>
<protein>
    <submittedName>
        <fullName evidence="1">Uncharacterized protein</fullName>
    </submittedName>
</protein>
<evidence type="ECO:0000313" key="1">
    <source>
        <dbReference type="EMBL" id="KAK6911217.1"/>
    </source>
</evidence>
<dbReference type="Proteomes" id="UP001370490">
    <property type="component" value="Unassembled WGS sequence"/>
</dbReference>
<gene>
    <name evidence="1" type="ORF">RJ641_023310</name>
</gene>
<reference evidence="1 2" key="1">
    <citation type="submission" date="2023-12" db="EMBL/GenBank/DDBJ databases">
        <title>A high-quality genome assembly for Dillenia turbinata (Dilleniales).</title>
        <authorList>
            <person name="Chanderbali A."/>
        </authorList>
    </citation>
    <scope>NUCLEOTIDE SEQUENCE [LARGE SCALE GENOMIC DNA]</scope>
    <source>
        <strain evidence="1">LSX21</strain>
        <tissue evidence="1">Leaf</tissue>
    </source>
</reference>
<name>A0AAN8UIH8_9MAGN</name>
<dbReference type="PANTHER" id="PTHR36006:SF2">
    <property type="entry name" value="OS06G0704200 PROTEIN"/>
    <property type="match status" value="1"/>
</dbReference>
<accession>A0AAN8UIH8</accession>
<evidence type="ECO:0000313" key="2">
    <source>
        <dbReference type="Proteomes" id="UP001370490"/>
    </source>
</evidence>
<proteinExistence type="predicted"/>
<dbReference type="EMBL" id="JBAMMX010000028">
    <property type="protein sequence ID" value="KAK6911217.1"/>
    <property type="molecule type" value="Genomic_DNA"/>
</dbReference>
<organism evidence="1 2">
    <name type="scientific">Dillenia turbinata</name>
    <dbReference type="NCBI Taxonomy" id="194707"/>
    <lineage>
        <taxon>Eukaryota</taxon>
        <taxon>Viridiplantae</taxon>
        <taxon>Streptophyta</taxon>
        <taxon>Embryophyta</taxon>
        <taxon>Tracheophyta</taxon>
        <taxon>Spermatophyta</taxon>
        <taxon>Magnoliopsida</taxon>
        <taxon>eudicotyledons</taxon>
        <taxon>Gunneridae</taxon>
        <taxon>Pentapetalae</taxon>
        <taxon>Dilleniales</taxon>
        <taxon>Dilleniaceae</taxon>
        <taxon>Dillenia</taxon>
    </lineage>
</organism>
<dbReference type="AlphaFoldDB" id="A0AAN8UIH8"/>
<dbReference type="PANTHER" id="PTHR36006">
    <property type="entry name" value="BNAC02G25390D PROTEIN"/>
    <property type="match status" value="1"/>
</dbReference>